<dbReference type="GO" id="GO:0031966">
    <property type="term" value="C:mitochondrial membrane"/>
    <property type="evidence" value="ECO:0007669"/>
    <property type="project" value="UniProtKB-SubCell"/>
</dbReference>
<keyword evidence="9 10" id="KW-0496">Mitochondrion</keyword>
<keyword evidence="9" id="KW-1278">Translocase</keyword>
<organism evidence="10">
    <name type="scientific">Liposcelis nr. bostrychophila AZ</name>
    <dbReference type="NCBI Taxonomy" id="1643344"/>
    <lineage>
        <taxon>Eukaryota</taxon>
        <taxon>Metazoa</taxon>
        <taxon>Ecdysozoa</taxon>
        <taxon>Arthropoda</taxon>
        <taxon>Hexapoda</taxon>
        <taxon>Insecta</taxon>
        <taxon>Pterygota</taxon>
        <taxon>Neoptera</taxon>
        <taxon>Paraneoptera</taxon>
        <taxon>Psocodea</taxon>
        <taxon>Troctomorpha</taxon>
        <taxon>Liposcelidetae</taxon>
        <taxon>Liposcelididae</taxon>
        <taxon>Liposcelis</taxon>
    </lineage>
</organism>
<evidence type="ECO:0000256" key="4">
    <source>
        <dbReference type="ARBA" id="ARBA00022448"/>
    </source>
</evidence>
<keyword evidence="6 9" id="KW-1133">Transmembrane helix</keyword>
<evidence type="ECO:0000313" key="10">
    <source>
        <dbReference type="EMBL" id="AKE07182.1"/>
    </source>
</evidence>
<keyword evidence="9" id="KW-0249">Electron transport</keyword>
<evidence type="ECO:0000256" key="3">
    <source>
        <dbReference type="ARBA" id="ARBA00021007"/>
    </source>
</evidence>
<dbReference type="EC" id="7.1.1.2" evidence="9"/>
<protein>
    <recommendedName>
        <fullName evidence="3 9">NADH-ubiquinone oxidoreductase chain 3</fullName>
        <ecNumber evidence="9">7.1.1.2</ecNumber>
    </recommendedName>
</protein>
<keyword evidence="9" id="KW-0520">NAD</keyword>
<evidence type="ECO:0000256" key="6">
    <source>
        <dbReference type="ARBA" id="ARBA00022989"/>
    </source>
</evidence>
<keyword evidence="9" id="KW-0830">Ubiquinone</keyword>
<evidence type="ECO:0000256" key="1">
    <source>
        <dbReference type="ARBA" id="ARBA00004370"/>
    </source>
</evidence>
<evidence type="ECO:0000256" key="5">
    <source>
        <dbReference type="ARBA" id="ARBA00022692"/>
    </source>
</evidence>
<dbReference type="Pfam" id="PF00507">
    <property type="entry name" value="Oxidored_q4"/>
    <property type="match status" value="1"/>
</dbReference>
<dbReference type="Gene3D" id="1.20.58.1610">
    <property type="entry name" value="NADH:ubiquinone/plastoquinone oxidoreductase, chain 3"/>
    <property type="match status" value="1"/>
</dbReference>
<gene>
    <name evidence="10" type="primary">ND3</name>
</gene>
<evidence type="ECO:0000256" key="2">
    <source>
        <dbReference type="ARBA" id="ARBA00008472"/>
    </source>
</evidence>
<feature type="transmembrane region" description="Helical" evidence="9">
    <location>
        <begin position="86"/>
        <end position="104"/>
    </location>
</feature>
<proteinExistence type="inferred from homology"/>
<dbReference type="EMBL" id="KP657694">
    <property type="protein sequence ID" value="AKE07182.1"/>
    <property type="molecule type" value="Genomic_DNA"/>
</dbReference>
<keyword evidence="5 9" id="KW-0812">Transmembrane</keyword>
<name>A0A0F6QHE6_9NEOP</name>
<evidence type="ECO:0000256" key="8">
    <source>
        <dbReference type="ARBA" id="ARBA00049551"/>
    </source>
</evidence>
<dbReference type="InterPro" id="IPR000440">
    <property type="entry name" value="NADH_UbQ/plastoQ_OxRdtase_su3"/>
</dbReference>
<dbReference type="InterPro" id="IPR038430">
    <property type="entry name" value="NDAH_ubi_oxred_su3_sf"/>
</dbReference>
<evidence type="ECO:0000256" key="7">
    <source>
        <dbReference type="ARBA" id="ARBA00023136"/>
    </source>
</evidence>
<feature type="transmembrane region" description="Helical" evidence="9">
    <location>
        <begin position="54"/>
        <end position="77"/>
    </location>
</feature>
<comment type="function">
    <text evidence="9">Core subunit of the mitochondrial membrane respiratory chain NADH dehydrogenase (Complex I) which catalyzes electron transfer from NADH through the respiratory chain, using ubiquinone as an electron acceptor. Essential for the catalytic activity of complex I.</text>
</comment>
<accession>A0A0F6QHE6</accession>
<comment type="catalytic activity">
    <reaction evidence="8 9">
        <text>a ubiquinone + NADH + 5 H(+)(in) = a ubiquinol + NAD(+) + 4 H(+)(out)</text>
        <dbReference type="Rhea" id="RHEA:29091"/>
        <dbReference type="Rhea" id="RHEA-COMP:9565"/>
        <dbReference type="Rhea" id="RHEA-COMP:9566"/>
        <dbReference type="ChEBI" id="CHEBI:15378"/>
        <dbReference type="ChEBI" id="CHEBI:16389"/>
        <dbReference type="ChEBI" id="CHEBI:17976"/>
        <dbReference type="ChEBI" id="CHEBI:57540"/>
        <dbReference type="ChEBI" id="CHEBI:57945"/>
        <dbReference type="EC" id="7.1.1.2"/>
    </reaction>
</comment>
<geneLocation type="mitochondrion" evidence="10"/>
<dbReference type="GO" id="GO:0008137">
    <property type="term" value="F:NADH dehydrogenase (ubiquinone) activity"/>
    <property type="evidence" value="ECO:0007669"/>
    <property type="project" value="UniProtKB-UniRule"/>
</dbReference>
<dbReference type="AlphaFoldDB" id="A0A0F6QHE6"/>
<evidence type="ECO:0000256" key="9">
    <source>
        <dbReference type="RuleBase" id="RU003640"/>
    </source>
</evidence>
<comment type="subcellular location">
    <subcellularLocation>
        <location evidence="1">Membrane</location>
    </subcellularLocation>
    <subcellularLocation>
        <location evidence="9">Mitochondrion membrane</location>
        <topology evidence="9">Multi-pass membrane protein</topology>
    </subcellularLocation>
</comment>
<comment type="similarity">
    <text evidence="2 9">Belongs to the complex I subunit 3 family.</text>
</comment>
<sequence>MIIVSLILFFTFFMFGAYVKMMASKSFLNIFNDSPFECGVSSNMSSRKSFSLPFFFFTILFLMFDMEIILILAIIFFEKTPNFMKFYFIMIFILLLSLFLEWSYGSLQWLNV</sequence>
<keyword evidence="7 9" id="KW-0472">Membrane</keyword>
<reference evidence="10" key="1">
    <citation type="journal article" date="2015" name="Proc. Natl. Acad. Sci. U.S.A.">
        <title>Maternal transmission, sex ratio distortion, and mitochondria.</title>
        <authorList>
            <person name="Perlman S.J."/>
            <person name="Hodson C.N."/>
            <person name="Hamilton P.T."/>
            <person name="Opit G.P."/>
            <person name="Gowen B.E."/>
        </authorList>
    </citation>
    <scope>NUCLEOTIDE SEQUENCE</scope>
    <source>
        <strain evidence="10">Arizona</strain>
    </source>
</reference>
<keyword evidence="4 9" id="KW-0813">Transport</keyword>
<keyword evidence="9" id="KW-0679">Respiratory chain</keyword>